<feature type="signal peptide" evidence="2">
    <location>
        <begin position="1"/>
        <end position="20"/>
    </location>
</feature>
<evidence type="ECO:0008006" key="5">
    <source>
        <dbReference type="Google" id="ProtNLM"/>
    </source>
</evidence>
<evidence type="ECO:0000313" key="3">
    <source>
        <dbReference type="EMBL" id="KAH7442581.1"/>
    </source>
</evidence>
<evidence type="ECO:0000256" key="2">
    <source>
        <dbReference type="SAM" id="SignalP"/>
    </source>
</evidence>
<name>A0A8T2V264_CERRI</name>
<dbReference type="AlphaFoldDB" id="A0A8T2V264"/>
<evidence type="ECO:0000313" key="4">
    <source>
        <dbReference type="Proteomes" id="UP000825935"/>
    </source>
</evidence>
<protein>
    <recommendedName>
        <fullName evidence="5">Secreted protein</fullName>
    </recommendedName>
</protein>
<feature type="region of interest" description="Disordered" evidence="1">
    <location>
        <begin position="37"/>
        <end position="59"/>
    </location>
</feature>
<dbReference type="EMBL" id="CM035408">
    <property type="protein sequence ID" value="KAH7442581.1"/>
    <property type="molecule type" value="Genomic_DNA"/>
</dbReference>
<proteinExistence type="predicted"/>
<gene>
    <name evidence="3" type="ORF">KP509_03G095400</name>
</gene>
<sequence>MWLCTGLSSAFFSSLEICACVKTQTEDQFEIIRRHREDEDSCSSNVPSSSRKRHRGASHLATSVHLEPNIGNGDCDGDCEVENTVFSRSDIK</sequence>
<reference evidence="3" key="1">
    <citation type="submission" date="2021-08" db="EMBL/GenBank/DDBJ databases">
        <title>WGS assembly of Ceratopteris richardii.</title>
        <authorList>
            <person name="Marchant D.B."/>
            <person name="Chen G."/>
            <person name="Jenkins J."/>
            <person name="Shu S."/>
            <person name="Leebens-Mack J."/>
            <person name="Grimwood J."/>
            <person name="Schmutz J."/>
            <person name="Soltis P."/>
            <person name="Soltis D."/>
            <person name="Chen Z.-H."/>
        </authorList>
    </citation>
    <scope>NUCLEOTIDE SEQUENCE</scope>
    <source>
        <strain evidence="3">Whitten #5841</strain>
        <tissue evidence="3">Leaf</tissue>
    </source>
</reference>
<keyword evidence="4" id="KW-1185">Reference proteome</keyword>
<keyword evidence="2" id="KW-0732">Signal</keyword>
<accession>A0A8T2V264</accession>
<organism evidence="3 4">
    <name type="scientific">Ceratopteris richardii</name>
    <name type="common">Triangle waterfern</name>
    <dbReference type="NCBI Taxonomy" id="49495"/>
    <lineage>
        <taxon>Eukaryota</taxon>
        <taxon>Viridiplantae</taxon>
        <taxon>Streptophyta</taxon>
        <taxon>Embryophyta</taxon>
        <taxon>Tracheophyta</taxon>
        <taxon>Polypodiopsida</taxon>
        <taxon>Polypodiidae</taxon>
        <taxon>Polypodiales</taxon>
        <taxon>Pteridineae</taxon>
        <taxon>Pteridaceae</taxon>
        <taxon>Parkerioideae</taxon>
        <taxon>Ceratopteris</taxon>
    </lineage>
</organism>
<comment type="caution">
    <text evidence="3">The sequence shown here is derived from an EMBL/GenBank/DDBJ whole genome shotgun (WGS) entry which is preliminary data.</text>
</comment>
<evidence type="ECO:0000256" key="1">
    <source>
        <dbReference type="SAM" id="MobiDB-lite"/>
    </source>
</evidence>
<feature type="chain" id="PRO_5035903241" description="Secreted protein" evidence="2">
    <location>
        <begin position="21"/>
        <end position="92"/>
    </location>
</feature>
<dbReference type="Proteomes" id="UP000825935">
    <property type="component" value="Chromosome 3"/>
</dbReference>